<dbReference type="RefSeq" id="WP_184727729.1">
    <property type="nucleotide sequence ID" value="NZ_JACHIW010000001.1"/>
</dbReference>
<evidence type="ECO:0000256" key="1">
    <source>
        <dbReference type="SAM" id="Phobius"/>
    </source>
</evidence>
<feature type="transmembrane region" description="Helical" evidence="1">
    <location>
        <begin position="152"/>
        <end position="174"/>
    </location>
</feature>
<keyword evidence="2" id="KW-0378">Hydrolase</keyword>
<reference evidence="2 3" key="1">
    <citation type="submission" date="2020-08" db="EMBL/GenBank/DDBJ databases">
        <title>Sequencing the genomes of 1000 actinobacteria strains.</title>
        <authorList>
            <person name="Klenk H.-P."/>
        </authorList>
    </citation>
    <scope>NUCLEOTIDE SEQUENCE [LARGE SCALE GENOMIC DNA]</scope>
    <source>
        <strain evidence="2 3">DSM 45584</strain>
    </source>
</reference>
<keyword evidence="1" id="KW-1133">Transmembrane helix</keyword>
<proteinExistence type="predicted"/>
<dbReference type="EMBL" id="JACHIW010000001">
    <property type="protein sequence ID" value="MBB5156623.1"/>
    <property type="molecule type" value="Genomic_DNA"/>
</dbReference>
<dbReference type="Proteomes" id="UP000584374">
    <property type="component" value="Unassembled WGS sequence"/>
</dbReference>
<protein>
    <submittedName>
        <fullName evidence="2">Putative peptide zinc metalloprotease protein</fullName>
    </submittedName>
</protein>
<keyword evidence="1" id="KW-0812">Transmembrane</keyword>
<dbReference type="GO" id="GO:0008237">
    <property type="term" value="F:metallopeptidase activity"/>
    <property type="evidence" value="ECO:0007669"/>
    <property type="project" value="UniProtKB-KW"/>
</dbReference>
<evidence type="ECO:0000313" key="2">
    <source>
        <dbReference type="EMBL" id="MBB5156623.1"/>
    </source>
</evidence>
<keyword evidence="3" id="KW-1185">Reference proteome</keyword>
<feature type="transmembrane region" description="Helical" evidence="1">
    <location>
        <begin position="195"/>
        <end position="215"/>
    </location>
</feature>
<dbReference type="GO" id="GO:0006508">
    <property type="term" value="P:proteolysis"/>
    <property type="evidence" value="ECO:0007669"/>
    <property type="project" value="UniProtKB-KW"/>
</dbReference>
<name>A0A840QHB3_9PSEU</name>
<organism evidence="2 3">
    <name type="scientific">Saccharopolyspora phatthalungensis</name>
    <dbReference type="NCBI Taxonomy" id="664693"/>
    <lineage>
        <taxon>Bacteria</taxon>
        <taxon>Bacillati</taxon>
        <taxon>Actinomycetota</taxon>
        <taxon>Actinomycetes</taxon>
        <taxon>Pseudonocardiales</taxon>
        <taxon>Pseudonocardiaceae</taxon>
        <taxon>Saccharopolyspora</taxon>
    </lineage>
</organism>
<keyword evidence="1" id="KW-0472">Membrane</keyword>
<feature type="transmembrane region" description="Helical" evidence="1">
    <location>
        <begin position="407"/>
        <end position="428"/>
    </location>
</feature>
<feature type="transmembrane region" description="Helical" evidence="1">
    <location>
        <begin position="351"/>
        <end position="377"/>
    </location>
</feature>
<gene>
    <name evidence="2" type="ORF">BJ970_004157</name>
</gene>
<sequence length="454" mass="49668">MAAAPDQAELPPADEDVAHRTVPALVADTELIGEYQGSGHREPPYLIRRADGQVVQLSRLLYLVAAGLDGRRSYEQLAVCLSDESRRGITAGQVFYLVEKRLRPAGILIPDPASGRPAEVPPQRDRLLALKFRIALVPERAVAVIARVFQPLFWPPVVIVALAAFVFADVWLAVHGGAEQVIAGAKELLNQPEQILLVMGVLFGAGIFHECGHVAACRYGGARPGKMGVGIYLVWPAMYSTVTDSYRLSRGGRLRTDLGGIYFNVLAMLVMIAAYAPTGLPWLLAALLAWQATTFWQFVPSIRLDGYYVLSDLVGVPDLFDRMGPVLRSLVPGRRPHPRVLELKPWVRRVIMAWVVLVIPFMAYWIIAFLVLAPYVLPTVAEALVVQYNGVGSSIRAGDAAGTAVGVLRLILLVLPWAGMTLILTNLIRGRVRAFRRWRARRATAEPAAGQSTP</sequence>
<accession>A0A840QHB3</accession>
<keyword evidence="2" id="KW-0645">Protease</keyword>
<evidence type="ECO:0000313" key="3">
    <source>
        <dbReference type="Proteomes" id="UP000584374"/>
    </source>
</evidence>
<dbReference type="AlphaFoldDB" id="A0A840QHB3"/>
<keyword evidence="2" id="KW-0482">Metalloprotease</keyword>
<comment type="caution">
    <text evidence="2">The sequence shown here is derived from an EMBL/GenBank/DDBJ whole genome shotgun (WGS) entry which is preliminary data.</text>
</comment>